<reference evidence="7" key="1">
    <citation type="journal article" date="2019" name="Int. J. Syst. Evol. Microbiol.">
        <title>The Global Catalogue of Microorganisms (GCM) 10K type strain sequencing project: providing services to taxonomists for standard genome sequencing and annotation.</title>
        <authorList>
            <consortium name="The Broad Institute Genomics Platform"/>
            <consortium name="The Broad Institute Genome Sequencing Center for Infectious Disease"/>
            <person name="Wu L."/>
            <person name="Ma J."/>
        </authorList>
    </citation>
    <scope>NUCLEOTIDE SEQUENCE [LARGE SCALE GENOMIC DNA]</scope>
    <source>
        <strain evidence="7">KCTC 33576</strain>
    </source>
</reference>
<protein>
    <submittedName>
        <fullName evidence="6">Aldo/keto reductase</fullName>
    </submittedName>
</protein>
<dbReference type="RefSeq" id="WP_377467115.1">
    <property type="nucleotide sequence ID" value="NZ_JBHUOP010000004.1"/>
</dbReference>
<feature type="domain" description="NADP-dependent oxidoreductase" evidence="5">
    <location>
        <begin position="31"/>
        <end position="335"/>
    </location>
</feature>
<feature type="region of interest" description="Disordered" evidence="4">
    <location>
        <begin position="1"/>
        <end position="21"/>
    </location>
</feature>
<keyword evidence="7" id="KW-1185">Reference proteome</keyword>
<comment type="similarity">
    <text evidence="1">Belongs to the shaker potassium channel beta subunit family.</text>
</comment>
<dbReference type="EMBL" id="JBHUOP010000004">
    <property type="protein sequence ID" value="MFD2841190.1"/>
    <property type="molecule type" value="Genomic_DNA"/>
</dbReference>
<feature type="compositionally biased region" description="Basic and acidic residues" evidence="4">
    <location>
        <begin position="1"/>
        <end position="11"/>
    </location>
</feature>
<dbReference type="InterPro" id="IPR005399">
    <property type="entry name" value="K_chnl_volt-dep_bsu_KCNAB-rel"/>
</dbReference>
<comment type="caution">
    <text evidence="6">The sequence shown here is derived from an EMBL/GenBank/DDBJ whole genome shotgun (WGS) entry which is preliminary data.</text>
</comment>
<gene>
    <name evidence="6" type="ORF">ACFSYH_11515</name>
</gene>
<evidence type="ECO:0000313" key="7">
    <source>
        <dbReference type="Proteomes" id="UP001597391"/>
    </source>
</evidence>
<evidence type="ECO:0000256" key="3">
    <source>
        <dbReference type="ARBA" id="ARBA00023002"/>
    </source>
</evidence>
<dbReference type="InterPro" id="IPR036812">
    <property type="entry name" value="NAD(P)_OxRdtase_dom_sf"/>
</dbReference>
<evidence type="ECO:0000259" key="5">
    <source>
        <dbReference type="Pfam" id="PF00248"/>
    </source>
</evidence>
<keyword evidence="2" id="KW-0521">NADP</keyword>
<evidence type="ECO:0000256" key="1">
    <source>
        <dbReference type="ARBA" id="ARBA00006515"/>
    </source>
</evidence>
<sequence length="352" mass="38374">MHLPHEQRYSETHGNTPYRRMGRSGLALPAISLGLWQNFGAQAPVATQRDIIVAAFDRGITQFDLANNYGPPPGSAEENFGRILHKDLRGYRDELVITTKAGYRFLPGPYGEGGSRKYLLSSLDSSLKRMNIDYVDIFYSHRYDPTTPLHETLGALKFAVDSGKALYAGISSYSAARTREALQVASEIGLTLSVHQPSYSLLNRWIEEEDADGDSVASVCAEAGLGIVAFSPLAQGLLTTKYLSGDIPTNSRAAQGGSFSRSYVSQENITALRALNDIAVERGQSLAQMALAWTLRRPEITSVIVGARTVEQLSENLDAVLDLEFTDAQLRQIEATAVDGGLNLWASRSSDL</sequence>
<organism evidence="6 7">
    <name type="scientific">Populibacterium corticicola</name>
    <dbReference type="NCBI Taxonomy" id="1812826"/>
    <lineage>
        <taxon>Bacteria</taxon>
        <taxon>Bacillati</taxon>
        <taxon>Actinomycetota</taxon>
        <taxon>Actinomycetes</taxon>
        <taxon>Micrococcales</taxon>
        <taxon>Jonesiaceae</taxon>
        <taxon>Populibacterium</taxon>
    </lineage>
</organism>
<dbReference type="Proteomes" id="UP001597391">
    <property type="component" value="Unassembled WGS sequence"/>
</dbReference>
<dbReference type="PANTHER" id="PTHR43150:SF4">
    <property type="entry name" value="L-GLYCERALDEHYDE 3-PHOSPHATE REDUCTASE"/>
    <property type="match status" value="1"/>
</dbReference>
<dbReference type="SUPFAM" id="SSF51430">
    <property type="entry name" value="NAD(P)-linked oxidoreductase"/>
    <property type="match status" value="1"/>
</dbReference>
<dbReference type="Pfam" id="PF00248">
    <property type="entry name" value="Aldo_ket_red"/>
    <property type="match status" value="1"/>
</dbReference>
<dbReference type="Gene3D" id="3.20.20.100">
    <property type="entry name" value="NADP-dependent oxidoreductase domain"/>
    <property type="match status" value="1"/>
</dbReference>
<evidence type="ECO:0000313" key="6">
    <source>
        <dbReference type="EMBL" id="MFD2841190.1"/>
    </source>
</evidence>
<dbReference type="PANTHER" id="PTHR43150">
    <property type="entry name" value="HYPERKINETIC, ISOFORM M"/>
    <property type="match status" value="1"/>
</dbReference>
<accession>A0ABW5XFD8</accession>
<name>A0ABW5XFD8_9MICO</name>
<evidence type="ECO:0000256" key="2">
    <source>
        <dbReference type="ARBA" id="ARBA00022857"/>
    </source>
</evidence>
<keyword evidence="3" id="KW-0560">Oxidoreductase</keyword>
<proteinExistence type="inferred from homology"/>
<evidence type="ECO:0000256" key="4">
    <source>
        <dbReference type="SAM" id="MobiDB-lite"/>
    </source>
</evidence>
<dbReference type="InterPro" id="IPR023210">
    <property type="entry name" value="NADP_OxRdtase_dom"/>
</dbReference>